<evidence type="ECO:0000313" key="1">
    <source>
        <dbReference type="EMBL" id="RNA44333.1"/>
    </source>
</evidence>
<accession>A0A3M7T8D3</accession>
<sequence>MLRIRNATLFPFSKTLNIMKNKFFNSVLGPDWCKTQNLGSNKIVTPLGRPARPRPFIFADAVGRFVAGPAKRRQRLFSNLKRHCEICYKIFNSNRKRKLWNDQCNH</sequence>
<name>A0A3M7T8D3_BRAPC</name>
<dbReference type="EMBL" id="REGN01000120">
    <property type="protein sequence ID" value="RNA44333.1"/>
    <property type="molecule type" value="Genomic_DNA"/>
</dbReference>
<protein>
    <submittedName>
        <fullName evidence="1">Uncharacterized protein</fullName>
    </submittedName>
</protein>
<organism evidence="1 2">
    <name type="scientific">Brachionus plicatilis</name>
    <name type="common">Marine rotifer</name>
    <name type="synonym">Brachionus muelleri</name>
    <dbReference type="NCBI Taxonomy" id="10195"/>
    <lineage>
        <taxon>Eukaryota</taxon>
        <taxon>Metazoa</taxon>
        <taxon>Spiralia</taxon>
        <taxon>Gnathifera</taxon>
        <taxon>Rotifera</taxon>
        <taxon>Eurotatoria</taxon>
        <taxon>Monogononta</taxon>
        <taxon>Pseudotrocha</taxon>
        <taxon>Ploima</taxon>
        <taxon>Brachionidae</taxon>
        <taxon>Brachionus</taxon>
    </lineage>
</organism>
<evidence type="ECO:0000313" key="2">
    <source>
        <dbReference type="Proteomes" id="UP000276133"/>
    </source>
</evidence>
<keyword evidence="2" id="KW-1185">Reference proteome</keyword>
<reference evidence="1 2" key="1">
    <citation type="journal article" date="2018" name="Sci. Rep.">
        <title>Genomic signatures of local adaptation to the degree of environmental predictability in rotifers.</title>
        <authorList>
            <person name="Franch-Gras L."/>
            <person name="Hahn C."/>
            <person name="Garcia-Roger E.M."/>
            <person name="Carmona M.J."/>
            <person name="Serra M."/>
            <person name="Gomez A."/>
        </authorList>
    </citation>
    <scope>NUCLEOTIDE SEQUENCE [LARGE SCALE GENOMIC DNA]</scope>
    <source>
        <strain evidence="1">HYR1</strain>
    </source>
</reference>
<dbReference type="Proteomes" id="UP000276133">
    <property type="component" value="Unassembled WGS sequence"/>
</dbReference>
<proteinExistence type="predicted"/>
<comment type="caution">
    <text evidence="1">The sequence shown here is derived from an EMBL/GenBank/DDBJ whole genome shotgun (WGS) entry which is preliminary data.</text>
</comment>
<gene>
    <name evidence="1" type="ORF">BpHYR1_026886</name>
</gene>
<dbReference type="AlphaFoldDB" id="A0A3M7T8D3"/>